<evidence type="ECO:0000256" key="1">
    <source>
        <dbReference type="PIRSR" id="PIRSR017388-1"/>
    </source>
</evidence>
<feature type="active site" description="Charge relay system" evidence="1">
    <location>
        <position position="201"/>
    </location>
</feature>
<accession>A0A0R2P0A1</accession>
<feature type="domain" description="Serine aminopeptidase S33" evidence="2">
    <location>
        <begin position="26"/>
        <end position="234"/>
    </location>
</feature>
<dbReference type="SUPFAM" id="SSF53474">
    <property type="entry name" value="alpha/beta-Hydrolases"/>
    <property type="match status" value="1"/>
</dbReference>
<dbReference type="PANTHER" id="PTHR11614">
    <property type="entry name" value="PHOSPHOLIPASE-RELATED"/>
    <property type="match status" value="1"/>
</dbReference>
<dbReference type="InterPro" id="IPR022742">
    <property type="entry name" value="Hydrolase_4"/>
</dbReference>
<proteinExistence type="predicted"/>
<dbReference type="InterPro" id="IPR051044">
    <property type="entry name" value="MAG_DAG_Lipase"/>
</dbReference>
<comment type="caution">
    <text evidence="3">The sequence shown here is derived from an EMBL/GenBank/DDBJ whole genome shotgun (WGS) entry which is preliminary data.</text>
</comment>
<dbReference type="Gene3D" id="3.40.50.1820">
    <property type="entry name" value="alpha/beta hydrolase"/>
    <property type="match status" value="1"/>
</dbReference>
<evidence type="ECO:0000259" key="2">
    <source>
        <dbReference type="Pfam" id="PF12146"/>
    </source>
</evidence>
<protein>
    <recommendedName>
        <fullName evidence="2">Serine aminopeptidase S33 domain-containing protein</fullName>
    </recommendedName>
</protein>
<dbReference type="Proteomes" id="UP000053349">
    <property type="component" value="Unassembled WGS sequence"/>
</dbReference>
<dbReference type="PIRSF" id="PIRSF017388">
    <property type="entry name" value="Esterase_lipase"/>
    <property type="match status" value="1"/>
</dbReference>
<evidence type="ECO:0000313" key="3">
    <source>
        <dbReference type="EMBL" id="KRO31524.1"/>
    </source>
</evidence>
<evidence type="ECO:0000313" key="4">
    <source>
        <dbReference type="Proteomes" id="UP000053349"/>
    </source>
</evidence>
<organism evidence="3 4">
    <name type="scientific">Actinobacteria bacterium BACL2 MAG-121001-bin67</name>
    <dbReference type="NCBI Taxonomy" id="1655572"/>
    <lineage>
        <taxon>Bacteria</taxon>
        <taxon>Bacillati</taxon>
        <taxon>Actinomycetota</taxon>
        <taxon>Actinomycetes</taxon>
        <taxon>Actinomycetes incertae sedis</taxon>
        <taxon>ac1 cluster</taxon>
    </lineage>
</organism>
<dbReference type="InterPro" id="IPR012354">
    <property type="entry name" value="Esterase_lipase"/>
</dbReference>
<feature type="active site" description="Charge relay system" evidence="1">
    <location>
        <position position="231"/>
    </location>
</feature>
<feature type="active site" description="Nucleophile" evidence="1">
    <location>
        <position position="101"/>
    </location>
</feature>
<dbReference type="InterPro" id="IPR029058">
    <property type="entry name" value="AB_hydrolase_fold"/>
</dbReference>
<dbReference type="EMBL" id="LIAW01000249">
    <property type="protein sequence ID" value="KRO31524.1"/>
    <property type="molecule type" value="Genomic_DNA"/>
</dbReference>
<sequence>MAIEGAPAGWVTDYRAEGFGENKDTGILFVHGFTGTPASMRPFAHYFNERGYRVSVPLLPGHGTKWQDLNEVHWSQWQKKIDDEMIELKKSSDKVFIACLSFGGTTALVAADHQDKLVGLILVNPLIHLPGIQKYFASLIAMFQKSRASVGDDIKKPGVTEWGYDALPMKGVAEMLKYLKKARASLPRIKVPLLIFHSKEDHVVPETNVEIFLDEIGSKDKERVNLLNSYHVATLDYDAEIIFEKSLSFVKKNSK</sequence>
<dbReference type="AlphaFoldDB" id="A0A0R2P0A1"/>
<name>A0A0R2P0A1_9ACTN</name>
<dbReference type="GO" id="GO:0052689">
    <property type="term" value="F:carboxylic ester hydrolase activity"/>
    <property type="evidence" value="ECO:0007669"/>
    <property type="project" value="InterPro"/>
</dbReference>
<dbReference type="Pfam" id="PF12146">
    <property type="entry name" value="Hydrolase_4"/>
    <property type="match status" value="1"/>
</dbReference>
<gene>
    <name evidence="3" type="ORF">ABR64_04705</name>
</gene>
<reference evidence="3 4" key="1">
    <citation type="submission" date="2015-10" db="EMBL/GenBank/DDBJ databases">
        <title>Metagenome-Assembled Genomes uncover a global brackish microbiome.</title>
        <authorList>
            <person name="Hugerth L.W."/>
            <person name="Larsson J."/>
            <person name="Alneberg J."/>
            <person name="Lindh M.V."/>
            <person name="Legrand C."/>
            <person name="Pinhassi J."/>
            <person name="Andersson A.F."/>
        </authorList>
    </citation>
    <scope>NUCLEOTIDE SEQUENCE [LARGE SCALE GENOMIC DNA]</scope>
    <source>
        <strain evidence="3">BACL2 MAG-121001-bin67</strain>
    </source>
</reference>